<dbReference type="Pfam" id="PF03372">
    <property type="entry name" value="Exo_endo_phos"/>
    <property type="match status" value="1"/>
</dbReference>
<proteinExistence type="inferred from homology"/>
<dbReference type="InterPro" id="IPR036691">
    <property type="entry name" value="Endo/exonu/phosph_ase_sf"/>
</dbReference>
<evidence type="ECO:0000256" key="3">
    <source>
        <dbReference type="ARBA" id="ARBA00023807"/>
    </source>
</evidence>
<protein>
    <recommendedName>
        <fullName evidence="3">Nocturnin</fullName>
    </recommendedName>
</protein>
<evidence type="ECO:0000313" key="6">
    <source>
        <dbReference type="RefSeq" id="XP_013790299.1"/>
    </source>
</evidence>
<keyword evidence="2" id="KW-0378">Hydrolase</keyword>
<dbReference type="Gene3D" id="3.60.10.10">
    <property type="entry name" value="Endonuclease/exonuclease/phosphatase"/>
    <property type="match status" value="1"/>
</dbReference>
<evidence type="ECO:0000259" key="4">
    <source>
        <dbReference type="Pfam" id="PF03372"/>
    </source>
</evidence>
<dbReference type="RefSeq" id="XP_013790299.1">
    <property type="nucleotide sequence ID" value="XM_013934845.2"/>
</dbReference>
<dbReference type="PANTHER" id="PTHR12121">
    <property type="entry name" value="CARBON CATABOLITE REPRESSOR PROTEIN 4"/>
    <property type="match status" value="1"/>
</dbReference>
<feature type="domain" description="Endonuclease/exonuclease/phosphatase" evidence="4">
    <location>
        <begin position="96"/>
        <end position="363"/>
    </location>
</feature>
<evidence type="ECO:0000256" key="1">
    <source>
        <dbReference type="ARBA" id="ARBA00010774"/>
    </source>
</evidence>
<accession>A0ABM1BX07</accession>
<gene>
    <name evidence="6" type="primary">LOC106474155</name>
</gene>
<keyword evidence="5" id="KW-1185">Reference proteome</keyword>
<sequence>MAEFPRDVGMPPAKSLLIYLVRLGSFTSTPKILNNDTADNDVDIPEHSSREELLKRCEKELEHLPPPIRRSFHYFDGSRVSSEEIPHCKPQAIRVMQWNVLSQSLGEKHDNFVACPEEALCWRTRRWRMLEEIFMYKADILCFQEVDHFYFLKKTLGALDFVGTFFPKPDSPCSYVKGNNGPDGCAIFYNTSKFELLRTETRILEVCTCQSNQVAILCIFRRKADGREFCVTTTHLKARQGTLLATLRNEQGKDLLDFIRAYYDHRPLIVTGDFNAEPTEPVYSTITDCLEPSLDSGYSYLSNHHEEPPYTTWKIREDGETRHTLDYIFFHKDTLTLESVLDLPRKEDIGENRVPSFRYSSDHFSLVCDFCFK</sequence>
<dbReference type="InterPro" id="IPR005135">
    <property type="entry name" value="Endo/exonuclease/phosphatase"/>
</dbReference>
<dbReference type="InterPro" id="IPR050410">
    <property type="entry name" value="CCR4/nocturin_mRNA_transcr"/>
</dbReference>
<dbReference type="SUPFAM" id="SSF56219">
    <property type="entry name" value="DNase I-like"/>
    <property type="match status" value="1"/>
</dbReference>
<comment type="similarity">
    <text evidence="1">Belongs to the CCR4/nocturin family.</text>
</comment>
<dbReference type="PANTHER" id="PTHR12121:SF45">
    <property type="entry name" value="NOCTURNIN"/>
    <property type="match status" value="1"/>
</dbReference>
<dbReference type="GeneID" id="106474155"/>
<name>A0ABM1BX07_LIMPO</name>
<reference evidence="6" key="1">
    <citation type="submission" date="2025-08" db="UniProtKB">
        <authorList>
            <consortium name="RefSeq"/>
        </authorList>
    </citation>
    <scope>IDENTIFICATION</scope>
    <source>
        <tissue evidence="6">Muscle</tissue>
    </source>
</reference>
<evidence type="ECO:0000256" key="2">
    <source>
        <dbReference type="ARBA" id="ARBA00022801"/>
    </source>
</evidence>
<dbReference type="Proteomes" id="UP000694941">
    <property type="component" value="Unplaced"/>
</dbReference>
<organism evidence="5 6">
    <name type="scientific">Limulus polyphemus</name>
    <name type="common">Atlantic horseshoe crab</name>
    <dbReference type="NCBI Taxonomy" id="6850"/>
    <lineage>
        <taxon>Eukaryota</taxon>
        <taxon>Metazoa</taxon>
        <taxon>Ecdysozoa</taxon>
        <taxon>Arthropoda</taxon>
        <taxon>Chelicerata</taxon>
        <taxon>Merostomata</taxon>
        <taxon>Xiphosura</taxon>
        <taxon>Limulidae</taxon>
        <taxon>Limulus</taxon>
    </lineage>
</organism>
<evidence type="ECO:0000313" key="5">
    <source>
        <dbReference type="Proteomes" id="UP000694941"/>
    </source>
</evidence>